<sequence>MAQQLIQIVEHQGIPYAEYREEPDRSDLIEIQQKKKEIVIKVQPSFPDDFYEYPEPKYAVGQKVVIADDWYYCSENGIDFHDEYEIYTISTIRLVEPTSRTSKGLTSPPYFLFGIYGFKNKTGYELTWFPESEFLTLDELESKEF</sequence>
<dbReference type="AlphaFoldDB" id="A3ITW0"/>
<keyword evidence="2" id="KW-1185">Reference proteome</keyword>
<protein>
    <submittedName>
        <fullName evidence="1">Uncharacterized protein</fullName>
    </submittedName>
</protein>
<dbReference type="OrthoDB" id="427572at2"/>
<gene>
    <name evidence="1" type="ORF">CY0110_14955</name>
</gene>
<organism evidence="1 2">
    <name type="scientific">Crocosphaera chwakensis CCY0110</name>
    <dbReference type="NCBI Taxonomy" id="391612"/>
    <lineage>
        <taxon>Bacteria</taxon>
        <taxon>Bacillati</taxon>
        <taxon>Cyanobacteriota</taxon>
        <taxon>Cyanophyceae</taxon>
        <taxon>Oscillatoriophycideae</taxon>
        <taxon>Chroococcales</taxon>
        <taxon>Aphanothecaceae</taxon>
        <taxon>Crocosphaera</taxon>
        <taxon>Crocosphaera chwakensis</taxon>
    </lineage>
</organism>
<comment type="caution">
    <text evidence="1">The sequence shown here is derived from an EMBL/GenBank/DDBJ whole genome shotgun (WGS) entry which is preliminary data.</text>
</comment>
<evidence type="ECO:0000313" key="1">
    <source>
        <dbReference type="EMBL" id="EAZ90055.1"/>
    </source>
</evidence>
<name>A3ITW0_9CHRO</name>
<dbReference type="RefSeq" id="WP_008276817.1">
    <property type="nucleotide sequence ID" value="NZ_AAXW01000031.1"/>
</dbReference>
<accession>A3ITW0</accession>
<dbReference type="EMBL" id="AAXW01000031">
    <property type="protein sequence ID" value="EAZ90055.1"/>
    <property type="molecule type" value="Genomic_DNA"/>
</dbReference>
<proteinExistence type="predicted"/>
<dbReference type="eggNOG" id="ENOG5030R4Z">
    <property type="taxonomic scope" value="Bacteria"/>
</dbReference>
<dbReference type="Proteomes" id="UP000003781">
    <property type="component" value="Unassembled WGS sequence"/>
</dbReference>
<reference evidence="1 2" key="1">
    <citation type="submission" date="2007-03" db="EMBL/GenBank/DDBJ databases">
        <authorList>
            <person name="Stal L."/>
            <person name="Ferriera S."/>
            <person name="Johnson J."/>
            <person name="Kravitz S."/>
            <person name="Beeson K."/>
            <person name="Sutton G."/>
            <person name="Rogers Y.-H."/>
            <person name="Friedman R."/>
            <person name="Frazier M."/>
            <person name="Venter J.C."/>
        </authorList>
    </citation>
    <scope>NUCLEOTIDE SEQUENCE [LARGE SCALE GENOMIC DNA]</scope>
    <source>
        <strain evidence="1 2">CCY0110</strain>
    </source>
</reference>
<evidence type="ECO:0000313" key="2">
    <source>
        <dbReference type="Proteomes" id="UP000003781"/>
    </source>
</evidence>